<keyword evidence="8" id="KW-1185">Reference proteome</keyword>
<dbReference type="STRING" id="1235802.C823_03098"/>
<dbReference type="SUPFAM" id="SSF53167">
    <property type="entry name" value="Purine and uridine phosphorylases"/>
    <property type="match status" value="1"/>
</dbReference>
<evidence type="ECO:0000256" key="1">
    <source>
        <dbReference type="ARBA" id="ARBA00004945"/>
    </source>
</evidence>
<organism evidence="7 8">
    <name type="scientific">Eubacterium plexicaudatum ASF492</name>
    <dbReference type="NCBI Taxonomy" id="1235802"/>
    <lineage>
        <taxon>Bacteria</taxon>
        <taxon>Bacillati</taxon>
        <taxon>Bacillota</taxon>
        <taxon>Clostridia</taxon>
        <taxon>Eubacteriales</taxon>
        <taxon>Eubacteriaceae</taxon>
        <taxon>Eubacterium</taxon>
    </lineage>
</organism>
<dbReference type="InterPro" id="IPR010049">
    <property type="entry name" value="MTA_SAH_Nsdase"/>
</dbReference>
<sequence>MKIGIIGAMEVEVSTLKEAMKVDRVVTKAGMNFYEGMLLAIPAVVVQCGVGKVNAAMCVQILADLFQVTHVLNTGVAGSLNADLDIGDILVSEKAVQHDVDVSPLGYQLGKIPGFESREFDADKRMADAIIDACKRANPDVNIVKGRVVSGDQFISDNKVKEHLISEFQGDCAEMEGAAIAQASVLNGIPFAIVRAISDKADGSAEMDYPTFESQAAVHCANLVMEFVKSF</sequence>
<dbReference type="Gene3D" id="3.40.50.1580">
    <property type="entry name" value="Nucleoside phosphorylase domain"/>
    <property type="match status" value="1"/>
</dbReference>
<name>N2A8U9_9FIRM</name>
<dbReference type="HOGENOM" id="CLU_031248_2_0_9"/>
<dbReference type="PANTHER" id="PTHR46832:SF1">
    <property type="entry name" value="5'-METHYLTHIOADENOSINE_S-ADENOSYLHOMOCYSTEINE NUCLEOSIDASE"/>
    <property type="match status" value="1"/>
</dbReference>
<dbReference type="PANTHER" id="PTHR46832">
    <property type="entry name" value="5'-METHYLTHIOADENOSINE/S-ADENOSYLHOMOCYSTEINE NUCLEOSIDASE"/>
    <property type="match status" value="1"/>
</dbReference>
<dbReference type="GO" id="GO:0009164">
    <property type="term" value="P:nucleoside catabolic process"/>
    <property type="evidence" value="ECO:0007669"/>
    <property type="project" value="InterPro"/>
</dbReference>
<dbReference type="NCBIfam" id="TIGR01704">
    <property type="entry name" value="MTA_SAH-Nsdase"/>
    <property type="match status" value="1"/>
</dbReference>
<evidence type="ECO:0000256" key="5">
    <source>
        <dbReference type="ARBA" id="ARBA00023167"/>
    </source>
</evidence>
<evidence type="ECO:0000256" key="3">
    <source>
        <dbReference type="ARBA" id="ARBA00022605"/>
    </source>
</evidence>
<dbReference type="PATRIC" id="fig|1235802.3.peg.3278"/>
<evidence type="ECO:0000313" key="7">
    <source>
        <dbReference type="EMBL" id="EMZ24646.1"/>
    </source>
</evidence>
<dbReference type="GO" id="GO:0008930">
    <property type="term" value="F:methylthioadenosine nucleosidase activity"/>
    <property type="evidence" value="ECO:0007669"/>
    <property type="project" value="InterPro"/>
</dbReference>
<keyword evidence="5" id="KW-0486">Methionine biosynthesis</keyword>
<dbReference type="UniPathway" id="UPA00904">
    <property type="reaction ID" value="UER00871"/>
</dbReference>
<dbReference type="OrthoDB" id="9792278at2"/>
<evidence type="ECO:0000259" key="6">
    <source>
        <dbReference type="Pfam" id="PF01048"/>
    </source>
</evidence>
<accession>N2A8U9</accession>
<dbReference type="InterPro" id="IPR035994">
    <property type="entry name" value="Nucleoside_phosphorylase_sf"/>
</dbReference>
<dbReference type="eggNOG" id="COG0775">
    <property type="taxonomic scope" value="Bacteria"/>
</dbReference>
<evidence type="ECO:0000256" key="2">
    <source>
        <dbReference type="ARBA" id="ARBA00011974"/>
    </source>
</evidence>
<keyword evidence="4" id="KW-0378">Hydrolase</keyword>
<dbReference type="AlphaFoldDB" id="N2A8U9"/>
<dbReference type="NCBIfam" id="NF004079">
    <property type="entry name" value="PRK05584.1"/>
    <property type="match status" value="1"/>
</dbReference>
<protein>
    <recommendedName>
        <fullName evidence="2">adenosylhomocysteine nucleosidase</fullName>
        <ecNumber evidence="2">3.2.2.9</ecNumber>
    </recommendedName>
</protein>
<dbReference type="EMBL" id="AQFT01000095">
    <property type="protein sequence ID" value="EMZ24646.1"/>
    <property type="molecule type" value="Genomic_DNA"/>
</dbReference>
<dbReference type="Proteomes" id="UP000012589">
    <property type="component" value="Unassembled WGS sequence"/>
</dbReference>
<keyword evidence="3" id="KW-0028">Amino-acid biosynthesis</keyword>
<comment type="pathway">
    <text evidence="1">Amino-acid biosynthesis; L-methionine biosynthesis via salvage pathway; S-methyl-5-thio-alpha-D-ribose 1-phosphate from S-methyl-5'-thioadenosine (hydrolase route): step 1/2.</text>
</comment>
<comment type="caution">
    <text evidence="7">The sequence shown here is derived from an EMBL/GenBank/DDBJ whole genome shotgun (WGS) entry which is preliminary data.</text>
</comment>
<dbReference type="CDD" id="cd09008">
    <property type="entry name" value="MTAN"/>
    <property type="match status" value="1"/>
</dbReference>
<dbReference type="GO" id="GO:0019284">
    <property type="term" value="P:L-methionine salvage from S-adenosylmethionine"/>
    <property type="evidence" value="ECO:0007669"/>
    <property type="project" value="TreeGrafter"/>
</dbReference>
<dbReference type="InterPro" id="IPR000845">
    <property type="entry name" value="Nucleoside_phosphorylase_d"/>
</dbReference>
<dbReference type="EC" id="3.2.2.9" evidence="2"/>
<dbReference type="GO" id="GO:0005829">
    <property type="term" value="C:cytosol"/>
    <property type="evidence" value="ECO:0007669"/>
    <property type="project" value="TreeGrafter"/>
</dbReference>
<dbReference type="Pfam" id="PF01048">
    <property type="entry name" value="PNP_UDP_1"/>
    <property type="match status" value="1"/>
</dbReference>
<dbReference type="GO" id="GO:0008782">
    <property type="term" value="F:adenosylhomocysteine nucleosidase activity"/>
    <property type="evidence" value="ECO:0007669"/>
    <property type="project" value="UniProtKB-EC"/>
</dbReference>
<gene>
    <name evidence="7" type="ORF">C823_03098</name>
</gene>
<reference evidence="7 8" key="1">
    <citation type="journal article" date="2014" name="Genome Announc.">
        <title>Draft genome sequences of the altered schaedler flora, a defined bacterial community from gnotobiotic mice.</title>
        <authorList>
            <person name="Wannemuehler M.J."/>
            <person name="Overstreet A.M."/>
            <person name="Ward D.V."/>
            <person name="Phillips G.J."/>
        </authorList>
    </citation>
    <scope>NUCLEOTIDE SEQUENCE [LARGE SCALE GENOMIC DNA]</scope>
    <source>
        <strain evidence="7 8">ASF492</strain>
    </source>
</reference>
<evidence type="ECO:0000313" key="8">
    <source>
        <dbReference type="Proteomes" id="UP000012589"/>
    </source>
</evidence>
<evidence type="ECO:0000256" key="4">
    <source>
        <dbReference type="ARBA" id="ARBA00022801"/>
    </source>
</evidence>
<proteinExistence type="predicted"/>
<dbReference type="GO" id="GO:0019509">
    <property type="term" value="P:L-methionine salvage from methylthioadenosine"/>
    <property type="evidence" value="ECO:0007669"/>
    <property type="project" value="UniProtKB-UniPathway"/>
</dbReference>
<feature type="domain" description="Nucleoside phosphorylase" evidence="6">
    <location>
        <begin position="2"/>
        <end position="229"/>
    </location>
</feature>